<organism evidence="2 3">
    <name type="scientific">Danionella cerebrum</name>
    <dbReference type="NCBI Taxonomy" id="2873325"/>
    <lineage>
        <taxon>Eukaryota</taxon>
        <taxon>Metazoa</taxon>
        <taxon>Chordata</taxon>
        <taxon>Craniata</taxon>
        <taxon>Vertebrata</taxon>
        <taxon>Euteleostomi</taxon>
        <taxon>Actinopterygii</taxon>
        <taxon>Neopterygii</taxon>
        <taxon>Teleostei</taxon>
        <taxon>Ostariophysi</taxon>
        <taxon>Cypriniformes</taxon>
        <taxon>Danionidae</taxon>
        <taxon>Danioninae</taxon>
        <taxon>Danionella</taxon>
    </lineage>
</organism>
<dbReference type="PROSITE" id="PS50189">
    <property type="entry name" value="NTR"/>
    <property type="match status" value="1"/>
</dbReference>
<dbReference type="Proteomes" id="UP000316079">
    <property type="component" value="Unassembled WGS sequence"/>
</dbReference>
<keyword evidence="3" id="KW-1185">Reference proteome</keyword>
<dbReference type="InterPro" id="IPR001134">
    <property type="entry name" value="Netrin_domain"/>
</dbReference>
<proteinExistence type="predicted"/>
<dbReference type="AlphaFoldDB" id="A0A553MT73"/>
<accession>A0A553MT73</accession>
<comment type="caution">
    <text evidence="2">The sequence shown here is derived from an EMBL/GenBank/DDBJ whole genome shotgun (WGS) entry which is preliminary data.</text>
</comment>
<reference evidence="2 3" key="1">
    <citation type="journal article" date="2019" name="Sci. Data">
        <title>Hybrid genome assembly and annotation of Danionella translucida.</title>
        <authorList>
            <person name="Kadobianskyi M."/>
            <person name="Schulze L."/>
            <person name="Schuelke M."/>
            <person name="Judkewitz B."/>
        </authorList>
    </citation>
    <scope>NUCLEOTIDE SEQUENCE [LARGE SCALE GENOMIC DNA]</scope>
    <source>
        <strain evidence="2 3">Bolton</strain>
    </source>
</reference>
<dbReference type="STRING" id="623744.A0A553MT73"/>
<feature type="domain" description="NTR" evidence="1">
    <location>
        <begin position="38"/>
        <end position="61"/>
    </location>
</feature>
<gene>
    <name evidence="2" type="ORF">DNTS_034977</name>
</gene>
<protein>
    <recommendedName>
        <fullName evidence="1">NTR domain-containing protein</fullName>
    </recommendedName>
</protein>
<sequence>MPLSLPFEVHLETDLGSTLLTTEYSVSRSSSSKDPADCESYCKASKGKLKINMKKYCKKDY</sequence>
<evidence type="ECO:0000259" key="1">
    <source>
        <dbReference type="PROSITE" id="PS50189"/>
    </source>
</evidence>
<evidence type="ECO:0000313" key="2">
    <source>
        <dbReference type="EMBL" id="TRY56380.1"/>
    </source>
</evidence>
<evidence type="ECO:0000313" key="3">
    <source>
        <dbReference type="Proteomes" id="UP000316079"/>
    </source>
</evidence>
<dbReference type="EMBL" id="SRMA01027286">
    <property type="protein sequence ID" value="TRY56380.1"/>
    <property type="molecule type" value="Genomic_DNA"/>
</dbReference>
<feature type="non-terminal residue" evidence="2">
    <location>
        <position position="61"/>
    </location>
</feature>
<name>A0A553MT73_9TELE</name>